<dbReference type="SUPFAM" id="SSF158472">
    <property type="entry name" value="HAMP domain-like"/>
    <property type="match status" value="1"/>
</dbReference>
<dbReference type="FunFam" id="1.10.287.130:FF:000001">
    <property type="entry name" value="Two-component sensor histidine kinase"/>
    <property type="match status" value="1"/>
</dbReference>
<comment type="catalytic activity">
    <reaction evidence="1">
        <text>ATP + protein L-histidine = ADP + protein N-phospho-L-histidine.</text>
        <dbReference type="EC" id="2.7.13.3"/>
    </reaction>
</comment>
<dbReference type="PROSITE" id="PS50885">
    <property type="entry name" value="HAMP"/>
    <property type="match status" value="1"/>
</dbReference>
<keyword evidence="12" id="KW-0902">Two-component regulatory system</keyword>
<evidence type="ECO:0000256" key="1">
    <source>
        <dbReference type="ARBA" id="ARBA00000085"/>
    </source>
</evidence>
<dbReference type="Gene3D" id="1.10.287.130">
    <property type="match status" value="1"/>
</dbReference>
<evidence type="ECO:0000256" key="14">
    <source>
        <dbReference type="SAM" id="Coils"/>
    </source>
</evidence>
<feature type="domain" description="HAMP" evidence="17">
    <location>
        <begin position="170"/>
        <end position="222"/>
    </location>
</feature>
<evidence type="ECO:0000256" key="3">
    <source>
        <dbReference type="ARBA" id="ARBA00012438"/>
    </source>
</evidence>
<evidence type="ECO:0000256" key="8">
    <source>
        <dbReference type="ARBA" id="ARBA00022741"/>
    </source>
</evidence>
<name>A0A377GYP1_9FUSO</name>
<keyword evidence="7 15" id="KW-0812">Transmembrane</keyword>
<evidence type="ECO:0000256" key="6">
    <source>
        <dbReference type="ARBA" id="ARBA00022679"/>
    </source>
</evidence>
<dbReference type="InterPro" id="IPR036890">
    <property type="entry name" value="HATPase_C_sf"/>
</dbReference>
<dbReference type="SMART" id="SM00387">
    <property type="entry name" value="HATPase_c"/>
    <property type="match status" value="1"/>
</dbReference>
<dbReference type="PANTHER" id="PTHR45528:SF1">
    <property type="entry name" value="SENSOR HISTIDINE KINASE CPXA"/>
    <property type="match status" value="1"/>
</dbReference>
<dbReference type="Gene3D" id="3.30.565.10">
    <property type="entry name" value="Histidine kinase-like ATPase, C-terminal domain"/>
    <property type="match status" value="1"/>
</dbReference>
<keyword evidence="11 15" id="KW-1133">Transmembrane helix</keyword>
<dbReference type="GO" id="GO:0000155">
    <property type="term" value="F:phosphorelay sensor kinase activity"/>
    <property type="evidence" value="ECO:0007669"/>
    <property type="project" value="InterPro"/>
</dbReference>
<evidence type="ECO:0000256" key="2">
    <source>
        <dbReference type="ARBA" id="ARBA00004651"/>
    </source>
</evidence>
<dbReference type="Pfam" id="PF02518">
    <property type="entry name" value="HATPase_c"/>
    <property type="match status" value="1"/>
</dbReference>
<dbReference type="InterPro" id="IPR003661">
    <property type="entry name" value="HisK_dim/P_dom"/>
</dbReference>
<dbReference type="InterPro" id="IPR005467">
    <property type="entry name" value="His_kinase_dom"/>
</dbReference>
<organism evidence="18 19">
    <name type="scientific">Fusobacterium necrogenes</name>
    <dbReference type="NCBI Taxonomy" id="858"/>
    <lineage>
        <taxon>Bacteria</taxon>
        <taxon>Fusobacteriati</taxon>
        <taxon>Fusobacteriota</taxon>
        <taxon>Fusobacteriia</taxon>
        <taxon>Fusobacteriales</taxon>
        <taxon>Fusobacteriaceae</taxon>
        <taxon>Fusobacterium</taxon>
    </lineage>
</organism>
<dbReference type="SMART" id="SM00304">
    <property type="entry name" value="HAMP"/>
    <property type="match status" value="1"/>
</dbReference>
<keyword evidence="13 15" id="KW-0472">Membrane</keyword>
<dbReference type="GO" id="GO:0005524">
    <property type="term" value="F:ATP binding"/>
    <property type="evidence" value="ECO:0007669"/>
    <property type="project" value="UniProtKB-KW"/>
</dbReference>
<keyword evidence="6 18" id="KW-0808">Transferase</keyword>
<dbReference type="Gene3D" id="6.10.340.10">
    <property type="match status" value="1"/>
</dbReference>
<dbReference type="SMART" id="SM00388">
    <property type="entry name" value="HisKA"/>
    <property type="match status" value="1"/>
</dbReference>
<dbReference type="Proteomes" id="UP000255328">
    <property type="component" value="Unassembled WGS sequence"/>
</dbReference>
<gene>
    <name evidence="18" type="primary">srrB</name>
    <name evidence="18" type="ORF">NCTC10723_01511</name>
</gene>
<keyword evidence="10" id="KW-0067">ATP-binding</keyword>
<evidence type="ECO:0000256" key="9">
    <source>
        <dbReference type="ARBA" id="ARBA00022777"/>
    </source>
</evidence>
<evidence type="ECO:0000256" key="5">
    <source>
        <dbReference type="ARBA" id="ARBA00022553"/>
    </source>
</evidence>
<evidence type="ECO:0000256" key="13">
    <source>
        <dbReference type="ARBA" id="ARBA00023136"/>
    </source>
</evidence>
<feature type="coiled-coil region" evidence="14">
    <location>
        <begin position="210"/>
        <end position="241"/>
    </location>
</feature>
<dbReference type="Pfam" id="PF00672">
    <property type="entry name" value="HAMP"/>
    <property type="match status" value="1"/>
</dbReference>
<keyword evidence="5" id="KW-0597">Phosphoprotein</keyword>
<evidence type="ECO:0000313" key="19">
    <source>
        <dbReference type="Proteomes" id="UP000255328"/>
    </source>
</evidence>
<dbReference type="EMBL" id="UGGU01000003">
    <property type="protein sequence ID" value="STO32046.1"/>
    <property type="molecule type" value="Genomic_DNA"/>
</dbReference>
<evidence type="ECO:0000256" key="12">
    <source>
        <dbReference type="ARBA" id="ARBA00023012"/>
    </source>
</evidence>
<dbReference type="InterPro" id="IPR036097">
    <property type="entry name" value="HisK_dim/P_sf"/>
</dbReference>
<dbReference type="EC" id="2.7.13.3" evidence="3"/>
<evidence type="ECO:0000259" key="17">
    <source>
        <dbReference type="PROSITE" id="PS50885"/>
    </source>
</evidence>
<dbReference type="CDD" id="cd00082">
    <property type="entry name" value="HisKA"/>
    <property type="match status" value="1"/>
</dbReference>
<dbReference type="SUPFAM" id="SSF55874">
    <property type="entry name" value="ATPase domain of HSP90 chaperone/DNA topoisomerase II/histidine kinase"/>
    <property type="match status" value="1"/>
</dbReference>
<feature type="transmembrane region" description="Helical" evidence="15">
    <location>
        <begin position="7"/>
        <end position="29"/>
    </location>
</feature>
<reference evidence="18 19" key="1">
    <citation type="submission" date="2018-06" db="EMBL/GenBank/DDBJ databases">
        <authorList>
            <consortium name="Pathogen Informatics"/>
            <person name="Doyle S."/>
        </authorList>
    </citation>
    <scope>NUCLEOTIDE SEQUENCE [LARGE SCALE GENOMIC DNA]</scope>
    <source>
        <strain evidence="18 19">NCTC10723</strain>
    </source>
</reference>
<evidence type="ECO:0000256" key="15">
    <source>
        <dbReference type="SAM" id="Phobius"/>
    </source>
</evidence>
<keyword evidence="9" id="KW-0418">Kinase</keyword>
<dbReference type="CDD" id="cd06225">
    <property type="entry name" value="HAMP"/>
    <property type="match status" value="1"/>
</dbReference>
<evidence type="ECO:0000256" key="7">
    <source>
        <dbReference type="ARBA" id="ARBA00022692"/>
    </source>
</evidence>
<accession>A0A377GYP1</accession>
<sequence length="465" mass="53900">MKIRWKLFLLMLCMVLMIIGGFVLTNTVYLERFYLTNKKEKLIQMGRVITDPNYIVDFRNLEIQNNAEILIKKWEQVDKYLQKKQLTEQEINEIKESFKGDEPIFKTVSYDDYRGKVLILFMPYKSNRYIEIITPLSLIQEGLDLSTKYHLQLIILSFVIGSSIAFVFSKAMVNPILEIKEITQKIAMLDFSRKFESDRTDEIGELGEAINKMGETLEKNIAELNELNKKLRADIEKEKNLDKLRKEFVACVSHELKTPVAIIQGYAQGLLENVATEEDRDFYCNVIIEESYKMDSLVKELLLISQIEAGYFKMQMEKVTISCLIKDVIGKYSPKLHKIIYENKNDILILCDEKYIDRVLDNLVSNAIKYKTGNSPIHIKVEEKEDSCIVTVSNESNNLEEKDLDTIWNPFVRLNSAIGKEGHGLGLAIVAGILENHKCNYGVYLSNKNIVNFWFELRKYNGEEN</sequence>
<evidence type="ECO:0000313" key="18">
    <source>
        <dbReference type="EMBL" id="STO32046.1"/>
    </source>
</evidence>
<evidence type="ECO:0000256" key="11">
    <source>
        <dbReference type="ARBA" id="ARBA00022989"/>
    </source>
</evidence>
<dbReference type="InterPro" id="IPR050398">
    <property type="entry name" value="HssS/ArlS-like"/>
</dbReference>
<dbReference type="AlphaFoldDB" id="A0A377GYP1"/>
<protein>
    <recommendedName>
        <fullName evidence="3">histidine kinase</fullName>
        <ecNumber evidence="3">2.7.13.3</ecNumber>
    </recommendedName>
</protein>
<dbReference type="GO" id="GO:0005886">
    <property type="term" value="C:plasma membrane"/>
    <property type="evidence" value="ECO:0007669"/>
    <property type="project" value="UniProtKB-SubCell"/>
</dbReference>
<evidence type="ECO:0000256" key="4">
    <source>
        <dbReference type="ARBA" id="ARBA00022475"/>
    </source>
</evidence>
<dbReference type="PROSITE" id="PS50109">
    <property type="entry name" value="HIS_KIN"/>
    <property type="match status" value="1"/>
</dbReference>
<keyword evidence="19" id="KW-1185">Reference proteome</keyword>
<keyword evidence="14" id="KW-0175">Coiled coil</keyword>
<proteinExistence type="predicted"/>
<comment type="subcellular location">
    <subcellularLocation>
        <location evidence="2">Cell membrane</location>
        <topology evidence="2">Multi-pass membrane protein</topology>
    </subcellularLocation>
</comment>
<dbReference type="InterPro" id="IPR003660">
    <property type="entry name" value="HAMP_dom"/>
</dbReference>
<dbReference type="InterPro" id="IPR003594">
    <property type="entry name" value="HATPase_dom"/>
</dbReference>
<dbReference type="PANTHER" id="PTHR45528">
    <property type="entry name" value="SENSOR HISTIDINE KINASE CPXA"/>
    <property type="match status" value="1"/>
</dbReference>
<evidence type="ECO:0000259" key="16">
    <source>
        <dbReference type="PROSITE" id="PS50109"/>
    </source>
</evidence>
<feature type="domain" description="Histidine kinase" evidence="16">
    <location>
        <begin position="251"/>
        <end position="442"/>
    </location>
</feature>
<evidence type="ECO:0000256" key="10">
    <source>
        <dbReference type="ARBA" id="ARBA00022840"/>
    </source>
</evidence>
<dbReference type="RefSeq" id="WP_115270889.1">
    <property type="nucleotide sequence ID" value="NZ_CASFEE010000008.1"/>
</dbReference>
<dbReference type="OrthoDB" id="81871at2"/>
<dbReference type="SUPFAM" id="SSF47384">
    <property type="entry name" value="Homodimeric domain of signal transducing histidine kinase"/>
    <property type="match status" value="1"/>
</dbReference>
<dbReference type="Pfam" id="PF00512">
    <property type="entry name" value="HisKA"/>
    <property type="match status" value="1"/>
</dbReference>
<keyword evidence="4" id="KW-1003">Cell membrane</keyword>
<keyword evidence="8" id="KW-0547">Nucleotide-binding</keyword>